<gene>
    <name evidence="1" type="ORF">ALO_04508</name>
</gene>
<evidence type="ECO:0000313" key="2">
    <source>
        <dbReference type="Proteomes" id="UP000003240"/>
    </source>
</evidence>
<evidence type="ECO:0000313" key="1">
    <source>
        <dbReference type="EMBL" id="EGO65133.1"/>
    </source>
</evidence>
<keyword evidence="2" id="KW-1185">Reference proteome</keyword>
<proteinExistence type="predicted"/>
<dbReference type="EMBL" id="AFGF01000032">
    <property type="protein sequence ID" value="EGO65133.1"/>
    <property type="molecule type" value="Genomic_DNA"/>
</dbReference>
<sequence>MDASKASILFFKAKQDTITKLTICIAFFFLCRGVCGRPIDMLQWRHDFLSYPKMLASSQEVPF</sequence>
<dbReference type="AlphaFoldDB" id="F7NFS0"/>
<dbReference type="STRING" id="1009370.ALO_04508"/>
<dbReference type="Proteomes" id="UP000003240">
    <property type="component" value="Unassembled WGS sequence"/>
</dbReference>
<protein>
    <submittedName>
        <fullName evidence="1">Uncharacterized protein</fullName>
    </submittedName>
</protein>
<organism evidence="1 2">
    <name type="scientific">Acetonema longum DSM 6540</name>
    <dbReference type="NCBI Taxonomy" id="1009370"/>
    <lineage>
        <taxon>Bacteria</taxon>
        <taxon>Bacillati</taxon>
        <taxon>Bacillota</taxon>
        <taxon>Negativicutes</taxon>
        <taxon>Acetonemataceae</taxon>
        <taxon>Acetonema</taxon>
    </lineage>
</organism>
<comment type="caution">
    <text evidence="1">The sequence shown here is derived from an EMBL/GenBank/DDBJ whole genome shotgun (WGS) entry which is preliminary data.</text>
</comment>
<accession>F7NFS0</accession>
<reference evidence="1 2" key="1">
    <citation type="journal article" date="2011" name="EMBO J.">
        <title>Structural diversity of bacterial flagellar motors.</title>
        <authorList>
            <person name="Chen S."/>
            <person name="Beeby M."/>
            <person name="Murphy G.E."/>
            <person name="Leadbetter J.R."/>
            <person name="Hendrixson D.R."/>
            <person name="Briegel A."/>
            <person name="Li Z."/>
            <person name="Shi J."/>
            <person name="Tocheva E.I."/>
            <person name="Muller A."/>
            <person name="Dobro M.J."/>
            <person name="Jensen G.J."/>
        </authorList>
    </citation>
    <scope>NUCLEOTIDE SEQUENCE [LARGE SCALE GENOMIC DNA]</scope>
    <source>
        <strain evidence="1 2">DSM 6540</strain>
    </source>
</reference>
<name>F7NFS0_9FIRM</name>